<sequence>MCEFLQTEIMTENTRVTITTIGFLLAGVGFLALVLSIVGVKLSYLVWLDRMGALFGFVAKLAMVIIGFILVYVGKTDLDQEEI</sequence>
<gene>
    <name evidence="2" type="ORF">CRP01_38885</name>
</gene>
<feature type="transmembrane region" description="Helical" evidence="1">
    <location>
        <begin position="21"/>
        <end position="47"/>
    </location>
</feature>
<protein>
    <submittedName>
        <fullName evidence="2">Uncharacterized protein</fullName>
    </submittedName>
</protein>
<reference evidence="2 3" key="1">
    <citation type="submission" date="2017-10" db="EMBL/GenBank/DDBJ databases">
        <title>The draft genome sequence of Lewinella nigricans NBRC 102662.</title>
        <authorList>
            <person name="Wang K."/>
        </authorList>
    </citation>
    <scope>NUCLEOTIDE SEQUENCE [LARGE SCALE GENOMIC DNA]</scope>
    <source>
        <strain evidence="2 3">NBRC 102662</strain>
    </source>
</reference>
<proteinExistence type="predicted"/>
<evidence type="ECO:0000313" key="3">
    <source>
        <dbReference type="Proteomes" id="UP000223913"/>
    </source>
</evidence>
<keyword evidence="1" id="KW-1133">Transmembrane helix</keyword>
<name>A0A2D0MYA2_FLAN2</name>
<accession>A0A2D0MYA2</accession>
<evidence type="ECO:0000313" key="2">
    <source>
        <dbReference type="EMBL" id="PHN01108.1"/>
    </source>
</evidence>
<dbReference type="EMBL" id="PDUD01000063">
    <property type="protein sequence ID" value="PHN01108.1"/>
    <property type="molecule type" value="Genomic_DNA"/>
</dbReference>
<keyword evidence="3" id="KW-1185">Reference proteome</keyword>
<keyword evidence="1" id="KW-0472">Membrane</keyword>
<organism evidence="2 3">
    <name type="scientific">Flavilitoribacter nigricans (strain ATCC 23147 / DSM 23189 / NBRC 102662 / NCIMB 1420 / SS-2)</name>
    <name type="common">Lewinella nigricans</name>
    <dbReference type="NCBI Taxonomy" id="1122177"/>
    <lineage>
        <taxon>Bacteria</taxon>
        <taxon>Pseudomonadati</taxon>
        <taxon>Bacteroidota</taxon>
        <taxon>Saprospiria</taxon>
        <taxon>Saprospirales</taxon>
        <taxon>Lewinellaceae</taxon>
        <taxon>Flavilitoribacter</taxon>
    </lineage>
</organism>
<dbReference type="AlphaFoldDB" id="A0A2D0MYA2"/>
<comment type="caution">
    <text evidence="2">The sequence shown here is derived from an EMBL/GenBank/DDBJ whole genome shotgun (WGS) entry which is preliminary data.</text>
</comment>
<dbReference type="Proteomes" id="UP000223913">
    <property type="component" value="Unassembled WGS sequence"/>
</dbReference>
<evidence type="ECO:0000256" key="1">
    <source>
        <dbReference type="SAM" id="Phobius"/>
    </source>
</evidence>
<keyword evidence="1" id="KW-0812">Transmembrane</keyword>
<feature type="transmembrane region" description="Helical" evidence="1">
    <location>
        <begin position="53"/>
        <end position="73"/>
    </location>
</feature>